<dbReference type="SUPFAM" id="SSF81296">
    <property type="entry name" value="E set domains"/>
    <property type="match status" value="1"/>
</dbReference>
<dbReference type="InterPro" id="IPR036374">
    <property type="entry name" value="OxRdtase_Mopterin-bd_sf"/>
</dbReference>
<evidence type="ECO:0000256" key="5">
    <source>
        <dbReference type="ARBA" id="ARBA00022505"/>
    </source>
</evidence>
<dbReference type="EMBL" id="KQ965812">
    <property type="protein sequence ID" value="KXS10851.1"/>
    <property type="molecule type" value="Genomic_DNA"/>
</dbReference>
<dbReference type="Gene3D" id="2.60.40.650">
    <property type="match status" value="1"/>
</dbReference>
<dbReference type="InterPro" id="IPR014756">
    <property type="entry name" value="Ig_E-set"/>
</dbReference>
<dbReference type="InterPro" id="IPR000572">
    <property type="entry name" value="OxRdtase_Mopterin-bd_dom"/>
</dbReference>
<organism evidence="13 14">
    <name type="scientific">Gonapodya prolifera (strain JEL478)</name>
    <name type="common">Monoblepharis prolifera</name>
    <dbReference type="NCBI Taxonomy" id="1344416"/>
    <lineage>
        <taxon>Eukaryota</taxon>
        <taxon>Fungi</taxon>
        <taxon>Fungi incertae sedis</taxon>
        <taxon>Chytridiomycota</taxon>
        <taxon>Chytridiomycota incertae sedis</taxon>
        <taxon>Monoblepharidomycetes</taxon>
        <taxon>Monoblepharidales</taxon>
        <taxon>Gonapodyaceae</taxon>
        <taxon>Gonapodya</taxon>
    </lineage>
</organism>
<dbReference type="PANTHER" id="PTHR19372:SF7">
    <property type="entry name" value="SULFITE OXIDASE, MITOCHONDRIAL"/>
    <property type="match status" value="1"/>
</dbReference>
<dbReference type="SUPFAM" id="SSF56524">
    <property type="entry name" value="Oxidoreductase molybdopterin-binding domain"/>
    <property type="match status" value="1"/>
</dbReference>
<evidence type="ECO:0000256" key="4">
    <source>
        <dbReference type="ARBA" id="ARBA00015499"/>
    </source>
</evidence>
<reference evidence="13 14" key="1">
    <citation type="journal article" date="2015" name="Genome Biol. Evol.">
        <title>Phylogenomic analyses indicate that early fungi evolved digesting cell walls of algal ancestors of land plants.</title>
        <authorList>
            <person name="Chang Y."/>
            <person name="Wang S."/>
            <person name="Sekimoto S."/>
            <person name="Aerts A.L."/>
            <person name="Choi C."/>
            <person name="Clum A."/>
            <person name="LaButti K.M."/>
            <person name="Lindquist E.A."/>
            <person name="Yee Ngan C."/>
            <person name="Ohm R.A."/>
            <person name="Salamov A.A."/>
            <person name="Grigoriev I.V."/>
            <person name="Spatafora J.W."/>
            <person name="Berbee M.L."/>
        </authorList>
    </citation>
    <scope>NUCLEOTIDE SEQUENCE [LARGE SCALE GENOMIC DNA]</scope>
    <source>
        <strain evidence="13 14">JEL478</strain>
    </source>
</reference>
<evidence type="ECO:0000256" key="9">
    <source>
        <dbReference type="ARBA" id="ARBA00023004"/>
    </source>
</evidence>
<evidence type="ECO:0000256" key="7">
    <source>
        <dbReference type="ARBA" id="ARBA00022723"/>
    </source>
</evidence>
<dbReference type="Gene3D" id="3.10.120.10">
    <property type="entry name" value="Cytochrome b5-like heme/steroid binding domain"/>
    <property type="match status" value="1"/>
</dbReference>
<dbReference type="PROSITE" id="PS50255">
    <property type="entry name" value="CYTOCHROME_B5_2"/>
    <property type="match status" value="1"/>
</dbReference>
<dbReference type="Proteomes" id="UP000070544">
    <property type="component" value="Unassembled WGS sequence"/>
</dbReference>
<dbReference type="GO" id="GO:0043546">
    <property type="term" value="F:molybdopterin cofactor binding"/>
    <property type="evidence" value="ECO:0007669"/>
    <property type="project" value="InterPro"/>
</dbReference>
<evidence type="ECO:0000313" key="13">
    <source>
        <dbReference type="EMBL" id="KXS10851.1"/>
    </source>
</evidence>
<dbReference type="PRINTS" id="PR00363">
    <property type="entry name" value="CYTOCHROMEB5"/>
</dbReference>
<evidence type="ECO:0000256" key="10">
    <source>
        <dbReference type="ARBA" id="ARBA00049155"/>
    </source>
</evidence>
<evidence type="ECO:0000256" key="6">
    <source>
        <dbReference type="ARBA" id="ARBA00022617"/>
    </source>
</evidence>
<dbReference type="PANTHER" id="PTHR19372">
    <property type="entry name" value="SULFITE REDUCTASE"/>
    <property type="match status" value="1"/>
</dbReference>
<dbReference type="InterPro" id="IPR036400">
    <property type="entry name" value="Cyt_B5-like_heme/steroid_sf"/>
</dbReference>
<dbReference type="GO" id="GO:0050464">
    <property type="term" value="F:nitrate reductase (NADPH) activity"/>
    <property type="evidence" value="ECO:0007669"/>
    <property type="project" value="UniProtKB-EC"/>
</dbReference>
<dbReference type="InterPro" id="IPR001199">
    <property type="entry name" value="Cyt_B5-like_heme/steroid-bd"/>
</dbReference>
<dbReference type="Pfam" id="PF00173">
    <property type="entry name" value="Cyt-b5"/>
    <property type="match status" value="1"/>
</dbReference>
<dbReference type="PROSITE" id="PS00559">
    <property type="entry name" value="MOLYBDOPTERIN_EUK"/>
    <property type="match status" value="1"/>
</dbReference>
<proteinExistence type="predicted"/>
<dbReference type="OMA" id="SANEICF"/>
<accession>A0A139A279</accession>
<dbReference type="GO" id="GO:0008482">
    <property type="term" value="F:sulfite oxidase activity"/>
    <property type="evidence" value="ECO:0007669"/>
    <property type="project" value="TreeGrafter"/>
</dbReference>
<keyword evidence="5" id="KW-0500">Molybdenum</keyword>
<feature type="region of interest" description="Disordered" evidence="11">
    <location>
        <begin position="535"/>
        <end position="555"/>
    </location>
</feature>
<protein>
    <recommendedName>
        <fullName evidence="4">Nitrate reductase [NADPH]</fullName>
        <ecNumber evidence="3">1.7.1.3</ecNumber>
    </recommendedName>
</protein>
<keyword evidence="8" id="KW-0560">Oxidoreductase</keyword>
<evidence type="ECO:0000259" key="12">
    <source>
        <dbReference type="PROSITE" id="PS50255"/>
    </source>
</evidence>
<dbReference type="OrthoDB" id="432685at2759"/>
<evidence type="ECO:0000256" key="1">
    <source>
        <dbReference type="ARBA" id="ARBA00001924"/>
    </source>
</evidence>
<evidence type="ECO:0000256" key="2">
    <source>
        <dbReference type="ARBA" id="ARBA00011738"/>
    </source>
</evidence>
<dbReference type="AlphaFoldDB" id="A0A139A279"/>
<dbReference type="InterPro" id="IPR008335">
    <property type="entry name" value="Mopterin_OxRdtase_euk"/>
</dbReference>
<keyword evidence="9" id="KW-0408">Iron</keyword>
<dbReference type="InterPro" id="IPR005066">
    <property type="entry name" value="MoCF_OxRdtse_dimer"/>
</dbReference>
<keyword evidence="6" id="KW-0349">Heme</keyword>
<dbReference type="InterPro" id="IPR018506">
    <property type="entry name" value="Cyt_B5_heme-BS"/>
</dbReference>
<dbReference type="EC" id="1.7.1.3" evidence="3"/>
<dbReference type="Gene3D" id="3.90.420.10">
    <property type="entry name" value="Oxidoreductase, molybdopterin-binding domain"/>
    <property type="match status" value="1"/>
</dbReference>
<dbReference type="SUPFAM" id="SSF55856">
    <property type="entry name" value="Cytochrome b5-like heme/steroid binding domain"/>
    <property type="match status" value="1"/>
</dbReference>
<dbReference type="GO" id="GO:0020037">
    <property type="term" value="F:heme binding"/>
    <property type="evidence" value="ECO:0007669"/>
    <property type="project" value="InterPro"/>
</dbReference>
<keyword evidence="14" id="KW-1185">Reference proteome</keyword>
<feature type="domain" description="Cytochrome b5 heme-binding" evidence="12">
    <location>
        <begin position="569"/>
        <end position="644"/>
    </location>
</feature>
<name>A0A139A279_GONPJ</name>
<dbReference type="Pfam" id="PF03404">
    <property type="entry name" value="Mo-co_dimer"/>
    <property type="match status" value="1"/>
</dbReference>
<comment type="catalytic activity">
    <reaction evidence="10">
        <text>nitrite + NADP(+) + H2O = nitrate + NADPH + H(+)</text>
        <dbReference type="Rhea" id="RHEA:19061"/>
        <dbReference type="ChEBI" id="CHEBI:15377"/>
        <dbReference type="ChEBI" id="CHEBI:15378"/>
        <dbReference type="ChEBI" id="CHEBI:16301"/>
        <dbReference type="ChEBI" id="CHEBI:17632"/>
        <dbReference type="ChEBI" id="CHEBI:57783"/>
        <dbReference type="ChEBI" id="CHEBI:58349"/>
        <dbReference type="EC" id="1.7.1.3"/>
    </reaction>
</comment>
<dbReference type="Pfam" id="PF00174">
    <property type="entry name" value="Oxidored_molyb"/>
    <property type="match status" value="1"/>
</dbReference>
<dbReference type="PROSITE" id="PS00191">
    <property type="entry name" value="CYTOCHROME_B5_1"/>
    <property type="match status" value="1"/>
</dbReference>
<dbReference type="GO" id="GO:0006790">
    <property type="term" value="P:sulfur compound metabolic process"/>
    <property type="evidence" value="ECO:0007669"/>
    <property type="project" value="TreeGrafter"/>
</dbReference>
<evidence type="ECO:0000256" key="11">
    <source>
        <dbReference type="SAM" id="MobiDB-lite"/>
    </source>
</evidence>
<dbReference type="InterPro" id="IPR022407">
    <property type="entry name" value="OxRdtase_Mopterin_BS"/>
</dbReference>
<dbReference type="STRING" id="1344416.A0A139A279"/>
<comment type="cofactor">
    <cofactor evidence="1">
        <name>Mo-molybdopterin</name>
        <dbReference type="ChEBI" id="CHEBI:71302"/>
    </cofactor>
</comment>
<evidence type="ECO:0000256" key="8">
    <source>
        <dbReference type="ARBA" id="ARBA00023002"/>
    </source>
</evidence>
<feature type="compositionally biased region" description="Basic and acidic residues" evidence="11">
    <location>
        <begin position="535"/>
        <end position="546"/>
    </location>
</feature>
<sequence>MSIIPLIASLSLTDAPATSQPVWAIAATLGALSGVAGATLIAAITSAGNGKRNDTLTKGKESQALELPSELRQWNGDVDKRDGDTPVGHLAFFLSQHSVNVVLLTQDNWIPRHPDMVRLTGRHPFNSEAPITSLMEAAEQHNGLTPNALHYVRNHGPVPNLEWSEFKVSFDGLVRNPRTFTMDEIASMPKSTFQVTLTCAGNRRHEQNVTKNSQGFSWGPAAVSTAVWSGVPLSYVLELCGGVKSAKREDGTVAEPRFVNFAGAETLPKGYYGTTVPVEMALDYTSDILLAYEMNGEQLPPDHGYPLRVIIPGWIGGRMVKWLSKVTVSESESDSTYHFEDNRVLPPNVTSAAVALTTTQIPNSKGGTSKFIINERNINSVITTPSHGTPCDVKKTGSSPTTVRLPVKGYAYTGGGRRIIRVELSVDNGQTWHLVPSVRHGSTDGAPRHGTRFWCWFLWETEVEVPVKENPDADSVSEVGEVLVRCWDASQNTQPREQTWNLLGMMSNNWYRVKLFFDPATSTYTWQHPTNISKSKEDGWMPREKALSSPTPTVAAEPAKSKATLKEGLKPMTMAEVALHKSETDCYIVIDALVLDCTKFLKRHPGGAKSIMIVAGQDATEDFRAIHGNAAKAMKDKFAVGYIAS</sequence>
<evidence type="ECO:0000256" key="3">
    <source>
        <dbReference type="ARBA" id="ARBA00012673"/>
    </source>
</evidence>
<dbReference type="SMART" id="SM01117">
    <property type="entry name" value="Cyt-b5"/>
    <property type="match status" value="1"/>
</dbReference>
<comment type="subunit">
    <text evidence="2">Homodimer.</text>
</comment>
<evidence type="ECO:0000313" key="14">
    <source>
        <dbReference type="Proteomes" id="UP000070544"/>
    </source>
</evidence>
<dbReference type="GO" id="GO:0043436">
    <property type="term" value="P:oxoacid metabolic process"/>
    <property type="evidence" value="ECO:0007669"/>
    <property type="project" value="UniProtKB-ARBA"/>
</dbReference>
<dbReference type="PRINTS" id="PR00407">
    <property type="entry name" value="EUMOPTERIN"/>
</dbReference>
<gene>
    <name evidence="13" type="ORF">M427DRAFT_102987</name>
</gene>
<dbReference type="GO" id="GO:0030151">
    <property type="term" value="F:molybdenum ion binding"/>
    <property type="evidence" value="ECO:0007669"/>
    <property type="project" value="InterPro"/>
</dbReference>
<keyword evidence="7" id="KW-0479">Metal-binding</keyword>
<dbReference type="FunFam" id="3.90.420.10:FF:000003">
    <property type="entry name" value="Nitrate reductase"/>
    <property type="match status" value="1"/>
</dbReference>